<proteinExistence type="predicted"/>
<reference evidence="1 2" key="1">
    <citation type="submission" date="2019-03" db="EMBL/GenBank/DDBJ databases">
        <title>Genomic Encyclopedia of Type Strains, Phase IV (KMG-IV): sequencing the most valuable type-strain genomes for metagenomic binning, comparative biology and taxonomic classification.</title>
        <authorList>
            <person name="Goeker M."/>
        </authorList>
    </citation>
    <scope>NUCLEOTIDE SEQUENCE [LARGE SCALE GENOMIC DNA]</scope>
    <source>
        <strain evidence="1 2">DSM 21944</strain>
    </source>
</reference>
<dbReference type="RefSeq" id="WP_123522696.1">
    <property type="nucleotide sequence ID" value="NZ_JBHLWF010000007.1"/>
</dbReference>
<dbReference type="Proteomes" id="UP000294599">
    <property type="component" value="Unassembled WGS sequence"/>
</dbReference>
<dbReference type="AlphaFoldDB" id="A0A4S3KZS5"/>
<gene>
    <name evidence="1" type="ORF">EDC25_10375</name>
</gene>
<keyword evidence="2" id="KW-1185">Reference proteome</keyword>
<sequence>MNLLAVRFVIAIVLGLGLTVAALTTTPRLSGSEVVADRDIVLRTADLTPATVVVAQPRTTMSWRTLLPGSMR</sequence>
<evidence type="ECO:0000313" key="2">
    <source>
        <dbReference type="Proteomes" id="UP000294599"/>
    </source>
</evidence>
<dbReference type="EMBL" id="SMAF01000003">
    <property type="protein sequence ID" value="TCT00307.1"/>
    <property type="molecule type" value="Genomic_DNA"/>
</dbReference>
<evidence type="ECO:0000313" key="1">
    <source>
        <dbReference type="EMBL" id="TCT00307.1"/>
    </source>
</evidence>
<protein>
    <submittedName>
        <fullName evidence="1">Uncharacterized protein</fullName>
    </submittedName>
</protein>
<name>A0A4S3KZS5_9GAMM</name>
<accession>A0A4S3KZS5</accession>
<comment type="caution">
    <text evidence="1">The sequence shown here is derived from an EMBL/GenBank/DDBJ whole genome shotgun (WGS) entry which is preliminary data.</text>
</comment>
<organism evidence="1 2">
    <name type="scientific">Pseudofulvimonas gallinarii</name>
    <dbReference type="NCBI Taxonomy" id="634155"/>
    <lineage>
        <taxon>Bacteria</taxon>
        <taxon>Pseudomonadati</taxon>
        <taxon>Pseudomonadota</taxon>
        <taxon>Gammaproteobacteria</taxon>
        <taxon>Lysobacterales</taxon>
        <taxon>Rhodanobacteraceae</taxon>
        <taxon>Pseudofulvimonas</taxon>
    </lineage>
</organism>